<reference evidence="4" key="2">
    <citation type="submission" date="2023-01" db="EMBL/GenBank/DDBJ databases">
        <authorList>
            <person name="Sun Q."/>
            <person name="Evtushenko L."/>
        </authorList>
    </citation>
    <scope>NUCLEOTIDE SEQUENCE</scope>
    <source>
        <strain evidence="4">VKM B-2789</strain>
    </source>
</reference>
<dbReference type="Gene3D" id="3.40.50.300">
    <property type="entry name" value="P-loop containing nucleotide triphosphate hydrolases"/>
    <property type="match status" value="1"/>
</dbReference>
<keyword evidence="2" id="KW-0067">ATP-binding</keyword>
<sequence>MPASEVQPVALSGERLQVTALFYDIVGSVELITRLDPEMVATIQRALHNEAIAAIHKFGGTVQQLQGDGGCAYFGIPTAQEDAAECAVNAALDLIARCKLLQHEQGERLKVRVGIATSMVVVAATRGTSLPGQIEVIGIAPALAARIQTDAAPNSVVVADSTYRLTHGAFEFEPLGEHLPKGFSEPVSLWRVAARRPTADRFSASRRVGAPLIGRERELAFCRQHWASAREGKGRLVAIHGEAGIGKSRLVAELRNDMSASVPVIVLQCKPRGDIRPLHPFLDHLEHELGAAAGGAELNAHVHAYLRSQQLDLSEQDAETIAFLYRQHIGLQAPASVDLGLAAEESRVRCQNAMLRLLCGRTYPCLIVIEDFHWADSLTATVVQRLPAAIGALPILAVVTARDETGLDGIEGANLFSLPLSHLDANATSQLCQSIWGADTPNDLAAFVHQRSDGVPLFAEQLTCLLMETSDKHPATSPSSSIDWNQALPSGAILSLQDLVAARLSTLGPLRRLTQVAGAIGREFDLDLLGRLVDSEALALPLQQAVRQLVQAGIFSAGAAEAEGTYRFRHVLIQEAAYESLLKVERRQLQAHIIQLVTSGEVPPLADDMLAWHYEQAERPFDAARCAISAAAGCIARSAMIEADRLLNFAQRQLEQMAPDIAHALQLDLLSARGPVAAALFGRGSPQASAVYDQGVALCGTSAAQDRARWFPLYWGWWFTAPSYEAQKTRSDIIVRDLEKTADPEVRLQSLHCAWATNFDAGRHAYCLDCIKAGLALYDEHRARLGSFRYGGHDARVCGLGERALALWFTGDEAGSARSMKEALDWAERLAHPDSVFHALDYAVGLSRYRHDLHGALSVAGRMRAIAEERSLPGGRAKAKLFGGWARALLGDEKQGLAEFNEGFALQREIGTEENLPIYHDMEAELLAQAGLFDEALAIMDRAIAGSSQSGQVFWLPELYRRRSRLRHALGASAEEAAADLHRAIELAESHAAAALVSRARADLGQLGLPDVPPP</sequence>
<name>A0A9W6K0I4_9HYPH</name>
<gene>
    <name evidence="4" type="ORF">GCM10017653_38240</name>
</gene>
<dbReference type="AlphaFoldDB" id="A0A9W6K0I4"/>
<dbReference type="GO" id="GO:0009190">
    <property type="term" value="P:cyclic nucleotide biosynthetic process"/>
    <property type="evidence" value="ECO:0007669"/>
    <property type="project" value="InterPro"/>
</dbReference>
<dbReference type="PANTHER" id="PTHR16305:SF28">
    <property type="entry name" value="GUANYLATE CYCLASE DOMAIN-CONTAINING PROTEIN"/>
    <property type="match status" value="1"/>
</dbReference>
<dbReference type="InterPro" id="IPR027417">
    <property type="entry name" value="P-loop_NTPase"/>
</dbReference>
<feature type="domain" description="Guanylate cyclase" evidence="3">
    <location>
        <begin position="19"/>
        <end position="148"/>
    </location>
</feature>
<dbReference type="GO" id="GO:0035556">
    <property type="term" value="P:intracellular signal transduction"/>
    <property type="evidence" value="ECO:0007669"/>
    <property type="project" value="InterPro"/>
</dbReference>
<proteinExistence type="predicted"/>
<dbReference type="CDD" id="cd07302">
    <property type="entry name" value="CHD"/>
    <property type="match status" value="1"/>
</dbReference>
<reference evidence="4" key="1">
    <citation type="journal article" date="2014" name="Int. J. Syst. Evol. Microbiol.">
        <title>Complete genome sequence of Corynebacterium casei LMG S-19264T (=DSM 44701T), isolated from a smear-ripened cheese.</title>
        <authorList>
            <consortium name="US DOE Joint Genome Institute (JGI-PGF)"/>
            <person name="Walter F."/>
            <person name="Albersmeier A."/>
            <person name="Kalinowski J."/>
            <person name="Ruckert C."/>
        </authorList>
    </citation>
    <scope>NUCLEOTIDE SEQUENCE</scope>
    <source>
        <strain evidence="4">VKM B-2789</strain>
    </source>
</reference>
<dbReference type="PROSITE" id="PS50125">
    <property type="entry name" value="GUANYLATE_CYCLASE_2"/>
    <property type="match status" value="1"/>
</dbReference>
<dbReference type="Pfam" id="PF13191">
    <property type="entry name" value="AAA_16"/>
    <property type="match status" value="1"/>
</dbReference>
<dbReference type="RefSeq" id="WP_213359500.1">
    <property type="nucleotide sequence ID" value="NZ_BSFM01000017.1"/>
</dbReference>
<dbReference type="InterPro" id="IPR041664">
    <property type="entry name" value="AAA_16"/>
</dbReference>
<evidence type="ECO:0000313" key="4">
    <source>
        <dbReference type="EMBL" id="GLK85754.1"/>
    </source>
</evidence>
<dbReference type="SUPFAM" id="SSF48452">
    <property type="entry name" value="TPR-like"/>
    <property type="match status" value="1"/>
</dbReference>
<evidence type="ECO:0000313" key="5">
    <source>
        <dbReference type="Proteomes" id="UP001143330"/>
    </source>
</evidence>
<evidence type="ECO:0000256" key="1">
    <source>
        <dbReference type="ARBA" id="ARBA00022741"/>
    </source>
</evidence>
<keyword evidence="1" id="KW-0547">Nucleotide-binding</keyword>
<dbReference type="Gene3D" id="3.30.70.1230">
    <property type="entry name" value="Nucleotide cyclase"/>
    <property type="match status" value="1"/>
</dbReference>
<dbReference type="SUPFAM" id="SSF55073">
    <property type="entry name" value="Nucleotide cyclase"/>
    <property type="match status" value="1"/>
</dbReference>
<evidence type="ECO:0000256" key="2">
    <source>
        <dbReference type="ARBA" id="ARBA00022840"/>
    </source>
</evidence>
<dbReference type="GO" id="GO:0004016">
    <property type="term" value="F:adenylate cyclase activity"/>
    <property type="evidence" value="ECO:0007669"/>
    <property type="project" value="TreeGrafter"/>
</dbReference>
<dbReference type="SMART" id="SM00044">
    <property type="entry name" value="CYCc"/>
    <property type="match status" value="1"/>
</dbReference>
<dbReference type="InterPro" id="IPR011990">
    <property type="entry name" value="TPR-like_helical_dom_sf"/>
</dbReference>
<dbReference type="Pfam" id="PF00211">
    <property type="entry name" value="Guanylate_cyc"/>
    <property type="match status" value="1"/>
</dbReference>
<dbReference type="Proteomes" id="UP001143330">
    <property type="component" value="Unassembled WGS sequence"/>
</dbReference>
<evidence type="ECO:0000259" key="3">
    <source>
        <dbReference type="PROSITE" id="PS50125"/>
    </source>
</evidence>
<keyword evidence="5" id="KW-1185">Reference proteome</keyword>
<accession>A0A9W6K0I4</accession>
<dbReference type="PANTHER" id="PTHR16305">
    <property type="entry name" value="TESTICULAR SOLUBLE ADENYLYL CYCLASE"/>
    <property type="match status" value="1"/>
</dbReference>
<dbReference type="GO" id="GO:0005524">
    <property type="term" value="F:ATP binding"/>
    <property type="evidence" value="ECO:0007669"/>
    <property type="project" value="UniProtKB-KW"/>
</dbReference>
<dbReference type="EMBL" id="BSFM01000017">
    <property type="protein sequence ID" value="GLK85754.1"/>
    <property type="molecule type" value="Genomic_DNA"/>
</dbReference>
<dbReference type="GO" id="GO:0005737">
    <property type="term" value="C:cytoplasm"/>
    <property type="evidence" value="ECO:0007669"/>
    <property type="project" value="TreeGrafter"/>
</dbReference>
<comment type="caution">
    <text evidence="4">The sequence shown here is derived from an EMBL/GenBank/DDBJ whole genome shotgun (WGS) entry which is preliminary data.</text>
</comment>
<organism evidence="4 5">
    <name type="scientific">Ancylobacter defluvii</name>
    <dbReference type="NCBI Taxonomy" id="1282440"/>
    <lineage>
        <taxon>Bacteria</taxon>
        <taxon>Pseudomonadati</taxon>
        <taxon>Pseudomonadota</taxon>
        <taxon>Alphaproteobacteria</taxon>
        <taxon>Hyphomicrobiales</taxon>
        <taxon>Xanthobacteraceae</taxon>
        <taxon>Ancylobacter</taxon>
    </lineage>
</organism>
<dbReference type="Gene3D" id="1.25.40.10">
    <property type="entry name" value="Tetratricopeptide repeat domain"/>
    <property type="match status" value="1"/>
</dbReference>
<protein>
    <submittedName>
        <fullName evidence="4">Adenylate/guanylate cyclase domain-containing protein</fullName>
    </submittedName>
</protein>
<dbReference type="InterPro" id="IPR001054">
    <property type="entry name" value="A/G_cyclase"/>
</dbReference>
<dbReference type="InterPro" id="IPR029787">
    <property type="entry name" value="Nucleotide_cyclase"/>
</dbReference>
<dbReference type="SUPFAM" id="SSF52540">
    <property type="entry name" value="P-loop containing nucleoside triphosphate hydrolases"/>
    <property type="match status" value="1"/>
</dbReference>